<name>A0A8H3E4A9_9AGAM</name>
<accession>A0A8H3E4A9</accession>
<sequence length="462" mass="53029">MLHAVVEDYFKSMVKSSGRVKYLRFQCTTLIQISRYLWAYVGIMEGSQYDSFQNALTLDLRFVVMSERAVRDVAAHSTSNGRDFKDQELQARLDEVTEELWSYWDQLTSVVDSDHYDPIRLMYEARKMDEERQRTIITTNNIKKVPLPKREVPFYIHDGSPTAKFVSHRLCRESTIEEVLFKLSRGDTAIKLQEKAFFYTNISWKGNDTMAVNLGLTPSKTSELCSKKRLSSFKEFFDTSASLPVPLPVHVFVDRDPCIHILLTTKEWSRLFSLAIIIEKNQTIVLKGVDGTLYPAKQVVDELIAPNTMIRNYGIYRRANRVGKRDRHLVGLPPTNDCIRNLLQVREYIYQADIERGKQTTSTTPSWLIEIDSEALNEHPDFGKWGSNPKFASGLRPAMRQWKPATSIAVGSSAGTTLHASNAGQPDQVHSLVKPMAQKYEERRKKNEKKDKSFWGKLFGKK</sequence>
<feature type="compositionally biased region" description="Basic and acidic residues" evidence="1">
    <location>
        <begin position="439"/>
        <end position="454"/>
    </location>
</feature>
<feature type="region of interest" description="Disordered" evidence="1">
    <location>
        <begin position="439"/>
        <end position="462"/>
    </location>
</feature>
<dbReference type="AlphaFoldDB" id="A0A8H3E4A9"/>
<proteinExistence type="predicted"/>
<evidence type="ECO:0000313" key="3">
    <source>
        <dbReference type="Proteomes" id="UP000663827"/>
    </source>
</evidence>
<comment type="caution">
    <text evidence="2">The sequence shown here is derived from an EMBL/GenBank/DDBJ whole genome shotgun (WGS) entry which is preliminary data.</text>
</comment>
<evidence type="ECO:0000313" key="2">
    <source>
        <dbReference type="EMBL" id="CAE7161978.1"/>
    </source>
</evidence>
<gene>
    <name evidence="2" type="ORF">RDB_LOCUS100720</name>
</gene>
<reference evidence="2" key="1">
    <citation type="submission" date="2021-01" db="EMBL/GenBank/DDBJ databases">
        <authorList>
            <person name="Kaushik A."/>
        </authorList>
    </citation>
    <scope>NUCLEOTIDE SEQUENCE</scope>
    <source>
        <strain evidence="2">AG5</strain>
    </source>
</reference>
<dbReference type="EMBL" id="CAJNJQ010002121">
    <property type="protein sequence ID" value="CAE7161978.1"/>
    <property type="molecule type" value="Genomic_DNA"/>
</dbReference>
<dbReference type="Proteomes" id="UP000663827">
    <property type="component" value="Unassembled WGS sequence"/>
</dbReference>
<evidence type="ECO:0000256" key="1">
    <source>
        <dbReference type="SAM" id="MobiDB-lite"/>
    </source>
</evidence>
<organism evidence="2 3">
    <name type="scientific">Rhizoctonia solani</name>
    <dbReference type="NCBI Taxonomy" id="456999"/>
    <lineage>
        <taxon>Eukaryota</taxon>
        <taxon>Fungi</taxon>
        <taxon>Dikarya</taxon>
        <taxon>Basidiomycota</taxon>
        <taxon>Agaricomycotina</taxon>
        <taxon>Agaricomycetes</taxon>
        <taxon>Cantharellales</taxon>
        <taxon>Ceratobasidiaceae</taxon>
        <taxon>Rhizoctonia</taxon>
    </lineage>
</organism>
<protein>
    <submittedName>
        <fullName evidence="2">Uncharacterized protein</fullName>
    </submittedName>
</protein>